<organism evidence="1 2">
    <name type="scientific">Panicum hallii var. hallii</name>
    <dbReference type="NCBI Taxonomy" id="1504633"/>
    <lineage>
        <taxon>Eukaryota</taxon>
        <taxon>Viridiplantae</taxon>
        <taxon>Streptophyta</taxon>
        <taxon>Embryophyta</taxon>
        <taxon>Tracheophyta</taxon>
        <taxon>Spermatophyta</taxon>
        <taxon>Magnoliopsida</taxon>
        <taxon>Liliopsida</taxon>
        <taxon>Poales</taxon>
        <taxon>Poaceae</taxon>
        <taxon>PACMAD clade</taxon>
        <taxon>Panicoideae</taxon>
        <taxon>Panicodae</taxon>
        <taxon>Paniceae</taxon>
        <taxon>Panicinae</taxon>
        <taxon>Panicum</taxon>
        <taxon>Panicum sect. Panicum</taxon>
    </lineage>
</organism>
<accession>A0A2T7EQC6</accession>
<protein>
    <submittedName>
        <fullName evidence="1">Uncharacterized protein</fullName>
    </submittedName>
</protein>
<gene>
    <name evidence="1" type="ORF">GQ55_2G185900</name>
</gene>
<keyword evidence="2" id="KW-1185">Reference proteome</keyword>
<dbReference type="AlphaFoldDB" id="A0A2T7EQC6"/>
<name>A0A2T7EQC6_9POAL</name>
<sequence length="88" mass="9658">MANIACSKAETVSIVLSISMKECSFTLLTLTHSLIFVTTLTSHFVRPGNLHPTTRVTLSTHTCRSRGQVKTSTKEISWSLSCSVTLCR</sequence>
<dbReference type="Gramene" id="PUZ70019">
    <property type="protein sequence ID" value="PUZ70019"/>
    <property type="gene ID" value="GQ55_2G185900"/>
</dbReference>
<reference evidence="1 2" key="1">
    <citation type="submission" date="2018-04" db="EMBL/GenBank/DDBJ databases">
        <title>WGS assembly of Panicum hallii var. hallii HAL2.</title>
        <authorList>
            <person name="Lovell J."/>
            <person name="Jenkins J."/>
            <person name="Lowry D."/>
            <person name="Mamidi S."/>
            <person name="Sreedasyam A."/>
            <person name="Weng X."/>
            <person name="Barry K."/>
            <person name="Bonette J."/>
            <person name="Campitelli B."/>
            <person name="Daum C."/>
            <person name="Gordon S."/>
            <person name="Gould B."/>
            <person name="Lipzen A."/>
            <person name="MacQueen A."/>
            <person name="Palacio-Mejia J."/>
            <person name="Plott C."/>
            <person name="Shakirov E."/>
            <person name="Shu S."/>
            <person name="Yoshinaga Y."/>
            <person name="Zane M."/>
            <person name="Rokhsar D."/>
            <person name="Grimwood J."/>
            <person name="Schmutz J."/>
            <person name="Juenger T."/>
        </authorList>
    </citation>
    <scope>NUCLEOTIDE SEQUENCE [LARGE SCALE GENOMIC DNA]</scope>
    <source>
        <strain evidence="2">cv. HAL2</strain>
    </source>
</reference>
<evidence type="ECO:0000313" key="2">
    <source>
        <dbReference type="Proteomes" id="UP000244336"/>
    </source>
</evidence>
<dbReference type="EMBL" id="CM009750">
    <property type="protein sequence ID" value="PUZ70019.1"/>
    <property type="molecule type" value="Genomic_DNA"/>
</dbReference>
<evidence type="ECO:0000313" key="1">
    <source>
        <dbReference type="EMBL" id="PUZ70019.1"/>
    </source>
</evidence>
<proteinExistence type="predicted"/>
<dbReference type="Proteomes" id="UP000244336">
    <property type="component" value="Chromosome 2"/>
</dbReference>